<protein>
    <submittedName>
        <fullName evidence="14">Similar to ATPase WRNIP1 homolog C26H5.02c acc. no. O13984</fullName>
    </submittedName>
</protein>
<dbReference type="Gene3D" id="1.10.3710.10">
    <property type="entry name" value="DNA polymerase III clamp loader subunits, C-terminal domain"/>
    <property type="match status" value="1"/>
</dbReference>
<dbReference type="EMBL" id="HF936260">
    <property type="protein sequence ID" value="CCX33977.1"/>
    <property type="molecule type" value="Genomic_DNA"/>
</dbReference>
<keyword evidence="4" id="KW-0547">Nucleotide-binding</keyword>
<evidence type="ECO:0000256" key="12">
    <source>
        <dbReference type="SAM" id="MobiDB-lite"/>
    </source>
</evidence>
<dbReference type="InterPro" id="IPR027417">
    <property type="entry name" value="P-loop_NTPase"/>
</dbReference>
<evidence type="ECO:0000256" key="3">
    <source>
        <dbReference type="ARBA" id="ARBA00022723"/>
    </source>
</evidence>
<keyword evidence="3" id="KW-0479">Metal-binding</keyword>
<dbReference type="InterPro" id="IPR003959">
    <property type="entry name" value="ATPase_AAA_core"/>
</dbReference>
<dbReference type="InterPro" id="IPR021886">
    <property type="entry name" value="MgsA_C"/>
</dbReference>
<evidence type="ECO:0000256" key="11">
    <source>
        <dbReference type="PROSITE-ProRule" id="PRU01256"/>
    </source>
</evidence>
<dbReference type="FunFam" id="1.10.8.60:FF:000029">
    <property type="entry name" value="Replication-associated recombination protein A"/>
    <property type="match status" value="1"/>
</dbReference>
<dbReference type="GO" id="GO:0016887">
    <property type="term" value="F:ATP hydrolysis activity"/>
    <property type="evidence" value="ECO:0007669"/>
    <property type="project" value="InterPro"/>
</dbReference>
<evidence type="ECO:0000256" key="1">
    <source>
        <dbReference type="ARBA" id="ARBA00008959"/>
    </source>
</evidence>
<evidence type="ECO:0000256" key="6">
    <source>
        <dbReference type="ARBA" id="ARBA00022771"/>
    </source>
</evidence>
<dbReference type="GO" id="GO:0008270">
    <property type="term" value="F:zinc ion binding"/>
    <property type="evidence" value="ECO:0007669"/>
    <property type="project" value="UniProtKB-KW"/>
</dbReference>
<feature type="compositionally biased region" description="Basic and acidic residues" evidence="12">
    <location>
        <begin position="89"/>
        <end position="107"/>
    </location>
</feature>
<dbReference type="PANTHER" id="PTHR13779:SF7">
    <property type="entry name" value="ATPASE WRNIP1"/>
    <property type="match status" value="1"/>
</dbReference>
<evidence type="ECO:0000256" key="2">
    <source>
        <dbReference type="ARBA" id="ARBA00022705"/>
    </source>
</evidence>
<keyword evidence="15" id="KW-1185">Reference proteome</keyword>
<dbReference type="InterPro" id="IPR032423">
    <property type="entry name" value="AAA_assoc_2"/>
</dbReference>
<evidence type="ECO:0000259" key="13">
    <source>
        <dbReference type="PROSITE" id="PS51908"/>
    </source>
</evidence>
<name>U4LUS9_PYROM</name>
<keyword evidence="2" id="KW-0235">DNA replication</keyword>
<dbReference type="InterPro" id="IPR051314">
    <property type="entry name" value="AAA_ATPase_RarA/MGS1/WRNIP1"/>
</dbReference>
<proteinExistence type="inferred from homology"/>
<dbReference type="PANTHER" id="PTHR13779">
    <property type="entry name" value="WERNER HELICASE-INTERACTING PROTEIN 1 FAMILY MEMBER"/>
    <property type="match status" value="1"/>
</dbReference>
<dbReference type="InterPro" id="IPR006642">
    <property type="entry name" value="Rad18_UBZ4"/>
</dbReference>
<dbReference type="AlphaFoldDB" id="U4LUS9"/>
<dbReference type="Pfam" id="PF16193">
    <property type="entry name" value="AAA_assoc_2"/>
    <property type="match status" value="1"/>
</dbReference>
<organism evidence="14 15">
    <name type="scientific">Pyronema omphalodes (strain CBS 100304)</name>
    <name type="common">Pyronema confluens</name>
    <dbReference type="NCBI Taxonomy" id="1076935"/>
    <lineage>
        <taxon>Eukaryota</taxon>
        <taxon>Fungi</taxon>
        <taxon>Dikarya</taxon>
        <taxon>Ascomycota</taxon>
        <taxon>Pezizomycotina</taxon>
        <taxon>Pezizomycetes</taxon>
        <taxon>Pezizales</taxon>
        <taxon>Pyronemataceae</taxon>
        <taxon>Pyronema</taxon>
    </lineage>
</organism>
<dbReference type="STRING" id="1076935.U4LUS9"/>
<dbReference type="Gene3D" id="1.20.272.10">
    <property type="match status" value="1"/>
</dbReference>
<keyword evidence="6 11" id="KW-0863">Zinc-finger</keyword>
<comment type="function">
    <text evidence="10">Functions as a modulator for initiation or reinitiation events during DNA polymerase delta-mediated DNA synthesis. Has an intrinsic ATPase activity that functions as a sensor of DNA damage or of arrested replication forks and regulates the extent of DNA synthesis.</text>
</comment>
<dbReference type="SMART" id="SM00382">
    <property type="entry name" value="AAA"/>
    <property type="match status" value="1"/>
</dbReference>
<dbReference type="Gene3D" id="1.10.8.60">
    <property type="match status" value="1"/>
</dbReference>
<reference evidence="14 15" key="1">
    <citation type="journal article" date="2013" name="PLoS Genet.">
        <title>The genome and development-dependent transcriptomes of Pyronema confluens: a window into fungal evolution.</title>
        <authorList>
            <person name="Traeger S."/>
            <person name="Altegoer F."/>
            <person name="Freitag M."/>
            <person name="Gabaldon T."/>
            <person name="Kempken F."/>
            <person name="Kumar A."/>
            <person name="Marcet-Houben M."/>
            <person name="Poggeler S."/>
            <person name="Stajich J.E."/>
            <person name="Nowrousian M."/>
        </authorList>
    </citation>
    <scope>NUCLEOTIDE SEQUENCE [LARGE SCALE GENOMIC DNA]</scope>
    <source>
        <strain evidence="15">CBS 100304</strain>
        <tissue evidence="14">Vegetative mycelium</tissue>
    </source>
</reference>
<feature type="region of interest" description="Disordered" evidence="12">
    <location>
        <begin position="24"/>
        <end position="119"/>
    </location>
</feature>
<feature type="domain" description="UBZ4-type" evidence="13">
    <location>
        <begin position="3"/>
        <end position="31"/>
    </location>
</feature>
<dbReference type="Gene3D" id="3.30.160.60">
    <property type="entry name" value="Classic Zinc Finger"/>
    <property type="match status" value="1"/>
</dbReference>
<evidence type="ECO:0000256" key="9">
    <source>
        <dbReference type="ARBA" id="ARBA00023204"/>
    </source>
</evidence>
<dbReference type="SUPFAM" id="SSF52540">
    <property type="entry name" value="P-loop containing nucleoside triphosphate hydrolases"/>
    <property type="match status" value="1"/>
</dbReference>
<gene>
    <name evidence="14" type="ORF">PCON_02240</name>
</gene>
<keyword evidence="9 11" id="KW-0234">DNA repair</keyword>
<evidence type="ECO:0000256" key="10">
    <source>
        <dbReference type="ARBA" id="ARBA00056113"/>
    </source>
</evidence>
<dbReference type="SMART" id="SM00734">
    <property type="entry name" value="ZnF_Rad18"/>
    <property type="match status" value="1"/>
</dbReference>
<accession>U4LUS9</accession>
<dbReference type="FunFam" id="1.20.272.10:FF:000001">
    <property type="entry name" value="Putative AAA family ATPase"/>
    <property type="match status" value="1"/>
</dbReference>
<dbReference type="eggNOG" id="KOG2028">
    <property type="taxonomic scope" value="Eukaryota"/>
</dbReference>
<dbReference type="PROSITE" id="PS51908">
    <property type="entry name" value="ZF_UBZ4"/>
    <property type="match status" value="1"/>
</dbReference>
<dbReference type="InterPro" id="IPR003593">
    <property type="entry name" value="AAA+_ATPase"/>
</dbReference>
<dbReference type="CDD" id="cd00009">
    <property type="entry name" value="AAA"/>
    <property type="match status" value="1"/>
</dbReference>
<feature type="compositionally biased region" description="Low complexity" evidence="12">
    <location>
        <begin position="27"/>
        <end position="39"/>
    </location>
</feature>
<evidence type="ECO:0000313" key="14">
    <source>
        <dbReference type="EMBL" id="CCX33977.1"/>
    </source>
</evidence>
<evidence type="ECO:0000256" key="8">
    <source>
        <dbReference type="ARBA" id="ARBA00022840"/>
    </source>
</evidence>
<keyword evidence="7" id="KW-0862">Zinc</keyword>
<dbReference type="GO" id="GO:0005524">
    <property type="term" value="F:ATP binding"/>
    <property type="evidence" value="ECO:0007669"/>
    <property type="project" value="UniProtKB-KW"/>
</dbReference>
<evidence type="ECO:0000313" key="15">
    <source>
        <dbReference type="Proteomes" id="UP000018144"/>
    </source>
</evidence>
<dbReference type="FunFam" id="1.10.3710.10:FF:000005">
    <property type="entry name" value="AAA family ATPase, putative"/>
    <property type="match status" value="1"/>
</dbReference>
<sequence length="552" mass="60415">MALVPCPICSKEIPMHAINKHLDSNCSTESETPTSSAEPPKTPKTPRTPKTPKAPLASIFTSRKSSVAIVPTPPPLRSKAETQFPRPSPRLEKRGFEDEDVKQDAPVHHQQQPPPTKRLKASDVLRGAMPLAEKMRPMSLDEVCGQDLVGKGGVLRGLIEEGRVPSMILWGSPGCGKTTIARVISNVSKARFIELSATASGIPEFKKVFQEARSELLLTGKKTILFVDEIHRLNKTQQDAFLAPVEKGEITLIGATTENPSFKVQSALLSRCRTFTLTKLSQSSIEAILRRALSSESPDHPKLSPLLDDELLSHLALFSDGDARSALNLLELSLSLCTQPNITKSRLKQSLTKTLVYDRSGDMHYDHISAFHKSIRGSCADAALFWLGRMLAGGEDPLFIARRMVVIASEDVGLADNSMLSLATATVLAVQQVGLPEARINLAHCATALALARKSTRAYKAYGKVVGLLEGDPGMAGAPVPLHLRNAPTRLMEELDYGRGYKYNPDYREGRVKQEYLPKELGGIRFLDDNDLGDRVDPDLEDEEDSEYNCAL</sequence>
<dbReference type="GO" id="GO:0017116">
    <property type="term" value="F:single-stranded DNA helicase activity"/>
    <property type="evidence" value="ECO:0007669"/>
    <property type="project" value="TreeGrafter"/>
</dbReference>
<evidence type="ECO:0000256" key="4">
    <source>
        <dbReference type="ARBA" id="ARBA00022741"/>
    </source>
</evidence>
<dbReference type="OMA" id="RIILSQC"/>
<dbReference type="GO" id="GO:0008047">
    <property type="term" value="F:enzyme activator activity"/>
    <property type="evidence" value="ECO:0007669"/>
    <property type="project" value="TreeGrafter"/>
</dbReference>
<dbReference type="GO" id="GO:0005634">
    <property type="term" value="C:nucleus"/>
    <property type="evidence" value="ECO:0007669"/>
    <property type="project" value="TreeGrafter"/>
</dbReference>
<keyword evidence="8" id="KW-0067">ATP-binding</keyword>
<dbReference type="OrthoDB" id="10265467at2759"/>
<evidence type="ECO:0000256" key="7">
    <source>
        <dbReference type="ARBA" id="ARBA00022833"/>
    </source>
</evidence>
<evidence type="ECO:0000256" key="5">
    <source>
        <dbReference type="ARBA" id="ARBA00022763"/>
    </source>
</evidence>
<dbReference type="Pfam" id="PF00004">
    <property type="entry name" value="AAA"/>
    <property type="match status" value="1"/>
</dbReference>
<dbReference type="Proteomes" id="UP000018144">
    <property type="component" value="Unassembled WGS sequence"/>
</dbReference>
<dbReference type="CDD" id="cd18139">
    <property type="entry name" value="HLD_clamp_RarA"/>
    <property type="match status" value="1"/>
</dbReference>
<dbReference type="SUPFAM" id="SSF48019">
    <property type="entry name" value="post-AAA+ oligomerization domain-like"/>
    <property type="match status" value="1"/>
</dbReference>
<dbReference type="GO" id="GO:0000731">
    <property type="term" value="P:DNA synthesis involved in DNA repair"/>
    <property type="evidence" value="ECO:0007669"/>
    <property type="project" value="TreeGrafter"/>
</dbReference>
<dbReference type="GO" id="GO:0003677">
    <property type="term" value="F:DNA binding"/>
    <property type="evidence" value="ECO:0007669"/>
    <property type="project" value="InterPro"/>
</dbReference>
<comment type="similarity">
    <text evidence="1">Belongs to the AAA ATPase family. RarA/MGS1/WRNIP1 subfamily.</text>
</comment>
<dbReference type="GO" id="GO:0006271">
    <property type="term" value="P:DNA strand elongation involved in DNA replication"/>
    <property type="evidence" value="ECO:0007669"/>
    <property type="project" value="UniProtKB-ARBA"/>
</dbReference>
<dbReference type="Pfam" id="PF12002">
    <property type="entry name" value="MgsA_C"/>
    <property type="match status" value="1"/>
</dbReference>
<keyword evidence="5 11" id="KW-0227">DNA damage</keyword>
<dbReference type="InterPro" id="IPR008921">
    <property type="entry name" value="DNA_pol3_clamp-load_cplx_C"/>
</dbReference>
<dbReference type="Gene3D" id="3.40.50.300">
    <property type="entry name" value="P-loop containing nucleotide triphosphate hydrolases"/>
    <property type="match status" value="1"/>
</dbReference>
<dbReference type="FunFam" id="3.40.50.300:FF:000137">
    <property type="entry name" value="Replication-associated recombination protein A"/>
    <property type="match status" value="1"/>
</dbReference>